<dbReference type="PANTHER" id="PTHR10890">
    <property type="entry name" value="CYSTEINYL-TRNA SYNTHETASE"/>
    <property type="match status" value="1"/>
</dbReference>
<comment type="subcellular location">
    <subcellularLocation>
        <location evidence="1 12">Cytoplasm</location>
    </subcellularLocation>
</comment>
<comment type="subunit">
    <text evidence="3 12">Monomer.</text>
</comment>
<protein>
    <recommendedName>
        <fullName evidence="12">Cysteine--tRNA ligase</fullName>
        <ecNumber evidence="12">6.1.1.16</ecNumber>
    </recommendedName>
    <alternativeName>
        <fullName evidence="12">Cysteinyl-tRNA synthetase</fullName>
        <shortName evidence="12">CysRS</shortName>
    </alternativeName>
</protein>
<keyword evidence="5 12" id="KW-0436">Ligase</keyword>
<evidence type="ECO:0000313" key="14">
    <source>
        <dbReference type="EMBL" id="ANZ45256.1"/>
    </source>
</evidence>
<dbReference type="GeneID" id="83058051"/>
<feature type="short sequence motif" description="'HIGH' region" evidence="12">
    <location>
        <begin position="31"/>
        <end position="41"/>
    </location>
</feature>
<dbReference type="PRINTS" id="PR00983">
    <property type="entry name" value="TRNASYNTHCYS"/>
</dbReference>
<keyword evidence="4 12" id="KW-0963">Cytoplasm</keyword>
<dbReference type="Gene3D" id="3.40.50.620">
    <property type="entry name" value="HUPs"/>
    <property type="match status" value="1"/>
</dbReference>
<comment type="cofactor">
    <cofactor evidence="12">
        <name>Zn(2+)</name>
        <dbReference type="ChEBI" id="CHEBI:29105"/>
    </cofactor>
    <text evidence="12">Binds 1 zinc ion per subunit.</text>
</comment>
<evidence type="ECO:0000256" key="8">
    <source>
        <dbReference type="ARBA" id="ARBA00022833"/>
    </source>
</evidence>
<dbReference type="Pfam" id="PF01406">
    <property type="entry name" value="tRNA-synt_1e"/>
    <property type="match status" value="1"/>
</dbReference>
<dbReference type="EC" id="6.1.1.16" evidence="12"/>
<dbReference type="GO" id="GO:0006423">
    <property type="term" value="P:cysteinyl-tRNA aminoacylation"/>
    <property type="evidence" value="ECO:0007669"/>
    <property type="project" value="UniProtKB-UniRule"/>
</dbReference>
<dbReference type="GO" id="GO:0004817">
    <property type="term" value="F:cysteine-tRNA ligase activity"/>
    <property type="evidence" value="ECO:0007669"/>
    <property type="project" value="UniProtKB-UniRule"/>
</dbReference>
<dbReference type="STRING" id="1197717.BED41_09345"/>
<dbReference type="HAMAP" id="MF_00041">
    <property type="entry name" value="Cys_tRNA_synth"/>
    <property type="match status" value="1"/>
</dbReference>
<dbReference type="Pfam" id="PF09190">
    <property type="entry name" value="DALR_2"/>
    <property type="match status" value="1"/>
</dbReference>
<dbReference type="SUPFAM" id="SSF52374">
    <property type="entry name" value="Nucleotidylyl transferase"/>
    <property type="match status" value="1"/>
</dbReference>
<dbReference type="EMBL" id="CP016757">
    <property type="protein sequence ID" value="ANZ45256.1"/>
    <property type="molecule type" value="Genomic_DNA"/>
</dbReference>
<gene>
    <name evidence="12" type="primary">cysS</name>
    <name evidence="14" type="ORF">BED41_09345</name>
</gene>
<dbReference type="Pfam" id="PF23493">
    <property type="entry name" value="CysS_C"/>
    <property type="match status" value="1"/>
</dbReference>
<evidence type="ECO:0000256" key="3">
    <source>
        <dbReference type="ARBA" id="ARBA00011245"/>
    </source>
</evidence>
<feature type="short sequence motif" description="'KMSKS' region" evidence="12">
    <location>
        <begin position="266"/>
        <end position="270"/>
    </location>
</feature>
<evidence type="ECO:0000256" key="4">
    <source>
        <dbReference type="ARBA" id="ARBA00022490"/>
    </source>
</evidence>
<feature type="domain" description="Cysteinyl-tRNA synthetase class Ia DALR" evidence="13">
    <location>
        <begin position="352"/>
        <end position="417"/>
    </location>
</feature>
<feature type="binding site" evidence="12">
    <location>
        <position position="269"/>
    </location>
    <ligand>
        <name>ATP</name>
        <dbReference type="ChEBI" id="CHEBI:30616"/>
    </ligand>
</feature>
<keyword evidence="11 12" id="KW-0030">Aminoacyl-tRNA synthetase</keyword>
<dbReference type="InterPro" id="IPR056411">
    <property type="entry name" value="CysS_C"/>
</dbReference>
<dbReference type="InterPro" id="IPR014729">
    <property type="entry name" value="Rossmann-like_a/b/a_fold"/>
</dbReference>
<reference evidence="14" key="1">
    <citation type="submission" date="2016-08" db="EMBL/GenBank/DDBJ databases">
        <title>Complete genome of Cloacibacillus porcorum.</title>
        <authorList>
            <person name="Looft T."/>
            <person name="Bayles D.O."/>
            <person name="Alt D.P."/>
        </authorList>
    </citation>
    <scope>NUCLEOTIDE SEQUENCE [LARGE SCALE GENOMIC DNA]</scope>
    <source>
        <strain evidence="14">CL-84</strain>
    </source>
</reference>
<dbReference type="NCBIfam" id="TIGR00435">
    <property type="entry name" value="cysS"/>
    <property type="match status" value="1"/>
</dbReference>
<dbReference type="InterPro" id="IPR015273">
    <property type="entry name" value="Cys-tRNA-synt_Ia_DALR"/>
</dbReference>
<dbReference type="OrthoDB" id="9815130at2"/>
<keyword evidence="7 12" id="KW-0547">Nucleotide-binding</keyword>
<keyword evidence="8 12" id="KW-0862">Zinc</keyword>
<dbReference type="InterPro" id="IPR015803">
    <property type="entry name" value="Cys-tRNA-ligase"/>
</dbReference>
<comment type="catalytic activity">
    <reaction evidence="12">
        <text>tRNA(Cys) + L-cysteine + ATP = L-cysteinyl-tRNA(Cys) + AMP + diphosphate</text>
        <dbReference type="Rhea" id="RHEA:17773"/>
        <dbReference type="Rhea" id="RHEA-COMP:9661"/>
        <dbReference type="Rhea" id="RHEA-COMP:9679"/>
        <dbReference type="ChEBI" id="CHEBI:30616"/>
        <dbReference type="ChEBI" id="CHEBI:33019"/>
        <dbReference type="ChEBI" id="CHEBI:35235"/>
        <dbReference type="ChEBI" id="CHEBI:78442"/>
        <dbReference type="ChEBI" id="CHEBI:78517"/>
        <dbReference type="ChEBI" id="CHEBI:456215"/>
        <dbReference type="EC" id="6.1.1.16"/>
    </reaction>
</comment>
<evidence type="ECO:0000256" key="11">
    <source>
        <dbReference type="ARBA" id="ARBA00023146"/>
    </source>
</evidence>
<dbReference type="AlphaFoldDB" id="A0A1B2I5M3"/>
<dbReference type="FunFam" id="3.40.50.620:FF:000009">
    <property type="entry name" value="Cysteine--tRNA ligase"/>
    <property type="match status" value="1"/>
</dbReference>
<evidence type="ECO:0000256" key="2">
    <source>
        <dbReference type="ARBA" id="ARBA00005594"/>
    </source>
</evidence>
<sequence length="468" mass="53165">MALAVYNDLTRTKEKFVPLEEGRVRFYVCGPTVYNFFHIGNARPFVMFDVFRRYLESLGYEVKYVQNFTDIDDKMIKRANEDGITVAELAERFIAEYYKDADALGIRRATVNPRATHEIAAIIEIIETLIEKGHAYEVDGDVYFNVASFNEYGKLSKQSIDELLSGARIDVDERKQQPLDFALWKAAKPGEPAWESPWGPGRPGWHIECSAMSTKYLGKTIDIHGGGSDLIFPHHENEIAQSECANEAQFVRYWLHNAYLLIDKEKMSKSLGNFLTVRDVRQKVNPLVLRFFLMSVHYRSPLNFSHEGLEQAKAALERLHNCYADMLFALDNRAAGEADETLRTAVKAAEEGFAAAMDDDFNTAGAVGCIFEMVRAINVHLTEHQEIDKEALTEAKAFFERTDDILGYLPEKKQEEDGDAEIDALVAERTEARKAKNFKRSDEIRDLLAAKGIVIEDTPQGPRWKKTL</sequence>
<evidence type="ECO:0000256" key="7">
    <source>
        <dbReference type="ARBA" id="ARBA00022741"/>
    </source>
</evidence>
<evidence type="ECO:0000313" key="15">
    <source>
        <dbReference type="Proteomes" id="UP000093044"/>
    </source>
</evidence>
<evidence type="ECO:0000256" key="5">
    <source>
        <dbReference type="ARBA" id="ARBA00022598"/>
    </source>
</evidence>
<feature type="binding site" evidence="12">
    <location>
        <position position="29"/>
    </location>
    <ligand>
        <name>Zn(2+)</name>
        <dbReference type="ChEBI" id="CHEBI:29105"/>
    </ligand>
</feature>
<evidence type="ECO:0000259" key="13">
    <source>
        <dbReference type="SMART" id="SM00840"/>
    </source>
</evidence>
<dbReference type="GO" id="GO:0005524">
    <property type="term" value="F:ATP binding"/>
    <property type="evidence" value="ECO:0007669"/>
    <property type="project" value="UniProtKB-UniRule"/>
</dbReference>
<feature type="binding site" evidence="12">
    <location>
        <position position="209"/>
    </location>
    <ligand>
        <name>Zn(2+)</name>
        <dbReference type="ChEBI" id="CHEBI:29105"/>
    </ligand>
</feature>
<evidence type="ECO:0000256" key="6">
    <source>
        <dbReference type="ARBA" id="ARBA00022723"/>
    </source>
</evidence>
<dbReference type="GO" id="GO:0005829">
    <property type="term" value="C:cytosol"/>
    <property type="evidence" value="ECO:0007669"/>
    <property type="project" value="TreeGrafter"/>
</dbReference>
<dbReference type="PANTHER" id="PTHR10890:SF3">
    <property type="entry name" value="CYSTEINE--TRNA LIGASE, CYTOPLASMIC"/>
    <property type="match status" value="1"/>
</dbReference>
<dbReference type="KEGG" id="cpor:BED41_09345"/>
<keyword evidence="10 12" id="KW-0648">Protein biosynthesis</keyword>
<dbReference type="Gene3D" id="1.20.120.1910">
    <property type="entry name" value="Cysteine-tRNA ligase, C-terminal anti-codon recognition domain"/>
    <property type="match status" value="1"/>
</dbReference>
<evidence type="ECO:0000256" key="1">
    <source>
        <dbReference type="ARBA" id="ARBA00004496"/>
    </source>
</evidence>
<accession>A0A1B2I5M3</accession>
<organism evidence="14 15">
    <name type="scientific">Cloacibacillus porcorum</name>
    <dbReference type="NCBI Taxonomy" id="1197717"/>
    <lineage>
        <taxon>Bacteria</taxon>
        <taxon>Thermotogati</taxon>
        <taxon>Synergistota</taxon>
        <taxon>Synergistia</taxon>
        <taxon>Synergistales</taxon>
        <taxon>Synergistaceae</taxon>
        <taxon>Cloacibacillus</taxon>
    </lineage>
</organism>
<keyword evidence="9 12" id="KW-0067">ATP-binding</keyword>
<dbReference type="InterPro" id="IPR009080">
    <property type="entry name" value="tRNAsynth_Ia_anticodon-bd"/>
</dbReference>
<dbReference type="Proteomes" id="UP000093044">
    <property type="component" value="Chromosome"/>
</dbReference>
<dbReference type="InterPro" id="IPR024909">
    <property type="entry name" value="Cys-tRNA/MSH_ligase"/>
</dbReference>
<evidence type="ECO:0000256" key="10">
    <source>
        <dbReference type="ARBA" id="ARBA00022917"/>
    </source>
</evidence>
<dbReference type="SUPFAM" id="SSF47323">
    <property type="entry name" value="Anticodon-binding domain of a subclass of class I aminoacyl-tRNA synthetases"/>
    <property type="match status" value="1"/>
</dbReference>
<keyword evidence="15" id="KW-1185">Reference proteome</keyword>
<comment type="similarity">
    <text evidence="2 12">Belongs to the class-I aminoacyl-tRNA synthetase family.</text>
</comment>
<name>A0A1B2I5M3_9BACT</name>
<feature type="binding site" evidence="12">
    <location>
        <position position="238"/>
    </location>
    <ligand>
        <name>Zn(2+)</name>
        <dbReference type="ChEBI" id="CHEBI:29105"/>
    </ligand>
</feature>
<dbReference type="SMART" id="SM00840">
    <property type="entry name" value="DALR_2"/>
    <property type="match status" value="1"/>
</dbReference>
<dbReference type="GO" id="GO:0008270">
    <property type="term" value="F:zinc ion binding"/>
    <property type="evidence" value="ECO:0007669"/>
    <property type="project" value="UniProtKB-UniRule"/>
</dbReference>
<dbReference type="RefSeq" id="WP_066745201.1">
    <property type="nucleotide sequence ID" value="NZ_CP016757.1"/>
</dbReference>
<keyword evidence="6 12" id="KW-0479">Metal-binding</keyword>
<evidence type="ECO:0000256" key="9">
    <source>
        <dbReference type="ARBA" id="ARBA00022840"/>
    </source>
</evidence>
<evidence type="ECO:0000256" key="12">
    <source>
        <dbReference type="HAMAP-Rule" id="MF_00041"/>
    </source>
</evidence>
<dbReference type="InterPro" id="IPR032678">
    <property type="entry name" value="tRNA-synt_1_cat_dom"/>
</dbReference>
<proteinExistence type="inferred from homology"/>
<feature type="binding site" evidence="12">
    <location>
        <position position="234"/>
    </location>
    <ligand>
        <name>Zn(2+)</name>
        <dbReference type="ChEBI" id="CHEBI:29105"/>
    </ligand>
</feature>
<dbReference type="CDD" id="cd00672">
    <property type="entry name" value="CysRS_core"/>
    <property type="match status" value="1"/>
</dbReference>